<dbReference type="AlphaFoldDB" id="A0AAD7ZJE7"/>
<dbReference type="EMBL" id="JASPKZ010007907">
    <property type="protein sequence ID" value="KAJ9581511.1"/>
    <property type="molecule type" value="Genomic_DNA"/>
</dbReference>
<feature type="non-terminal residue" evidence="1">
    <location>
        <position position="182"/>
    </location>
</feature>
<gene>
    <name evidence="1" type="ORF">L9F63_023315</name>
</gene>
<keyword evidence="2" id="KW-1185">Reference proteome</keyword>
<evidence type="ECO:0000313" key="2">
    <source>
        <dbReference type="Proteomes" id="UP001233999"/>
    </source>
</evidence>
<proteinExistence type="predicted"/>
<sequence>KVISLWASGGLWTKNHRCEMFFSIVSILRSENQDEGEEYGPDWAPLMANCGLLLISCAQCLVTIVSGFRCYRLVCPCVRSNDNNHATYGWPLPDSPEPAGSFYSTSSKELLISNWLGQQQPRPNMLLITQPPIAGPCGPIYTLPPSTGTSTLCYWLCTAKCSIFKSIDSTSFCHVTARWFPK</sequence>
<organism evidence="1 2">
    <name type="scientific">Diploptera punctata</name>
    <name type="common">Pacific beetle cockroach</name>
    <dbReference type="NCBI Taxonomy" id="6984"/>
    <lineage>
        <taxon>Eukaryota</taxon>
        <taxon>Metazoa</taxon>
        <taxon>Ecdysozoa</taxon>
        <taxon>Arthropoda</taxon>
        <taxon>Hexapoda</taxon>
        <taxon>Insecta</taxon>
        <taxon>Pterygota</taxon>
        <taxon>Neoptera</taxon>
        <taxon>Polyneoptera</taxon>
        <taxon>Dictyoptera</taxon>
        <taxon>Blattodea</taxon>
        <taxon>Blaberoidea</taxon>
        <taxon>Blaberidae</taxon>
        <taxon>Diplopterinae</taxon>
        <taxon>Diploptera</taxon>
    </lineage>
</organism>
<evidence type="ECO:0000313" key="1">
    <source>
        <dbReference type="EMBL" id="KAJ9581511.1"/>
    </source>
</evidence>
<feature type="non-terminal residue" evidence="1">
    <location>
        <position position="1"/>
    </location>
</feature>
<reference evidence="1" key="2">
    <citation type="submission" date="2023-05" db="EMBL/GenBank/DDBJ databases">
        <authorList>
            <person name="Fouks B."/>
        </authorList>
    </citation>
    <scope>NUCLEOTIDE SEQUENCE</scope>
    <source>
        <strain evidence="1">Stay&amp;Tobe</strain>
        <tissue evidence="1">Testes</tissue>
    </source>
</reference>
<accession>A0AAD7ZJE7</accession>
<dbReference type="Proteomes" id="UP001233999">
    <property type="component" value="Unassembled WGS sequence"/>
</dbReference>
<name>A0AAD7ZJE7_DIPPU</name>
<protein>
    <submittedName>
        <fullName evidence="1">Uncharacterized protein</fullName>
    </submittedName>
</protein>
<reference evidence="1" key="1">
    <citation type="journal article" date="2023" name="IScience">
        <title>Live-bearing cockroach genome reveals convergent evolutionary mechanisms linked to viviparity in insects and beyond.</title>
        <authorList>
            <person name="Fouks B."/>
            <person name="Harrison M.C."/>
            <person name="Mikhailova A.A."/>
            <person name="Marchal E."/>
            <person name="English S."/>
            <person name="Carruthers M."/>
            <person name="Jennings E.C."/>
            <person name="Chiamaka E.L."/>
            <person name="Frigard R.A."/>
            <person name="Pippel M."/>
            <person name="Attardo G.M."/>
            <person name="Benoit J.B."/>
            <person name="Bornberg-Bauer E."/>
            <person name="Tobe S.S."/>
        </authorList>
    </citation>
    <scope>NUCLEOTIDE SEQUENCE</scope>
    <source>
        <strain evidence="1">Stay&amp;Tobe</strain>
    </source>
</reference>
<comment type="caution">
    <text evidence="1">The sequence shown here is derived from an EMBL/GenBank/DDBJ whole genome shotgun (WGS) entry which is preliminary data.</text>
</comment>